<feature type="compositionally biased region" description="Basic and acidic residues" evidence="7">
    <location>
        <begin position="21"/>
        <end position="33"/>
    </location>
</feature>
<comment type="caution">
    <text evidence="9">The sequence shown here is derived from an EMBL/GenBank/DDBJ whole genome shotgun (WGS) entry which is preliminary data.</text>
</comment>
<evidence type="ECO:0000256" key="3">
    <source>
        <dbReference type="ARBA" id="ARBA00022491"/>
    </source>
</evidence>
<feature type="compositionally biased region" description="Polar residues" evidence="7">
    <location>
        <begin position="1"/>
        <end position="14"/>
    </location>
</feature>
<evidence type="ECO:0000256" key="7">
    <source>
        <dbReference type="SAM" id="MobiDB-lite"/>
    </source>
</evidence>
<protein>
    <recommendedName>
        <fullName evidence="2">Negative regulator of flagellin synthesis</fullName>
    </recommendedName>
</protein>
<dbReference type="NCBIfam" id="TIGR03824">
    <property type="entry name" value="FlgM_jcvi"/>
    <property type="match status" value="1"/>
</dbReference>
<gene>
    <name evidence="9" type="primary">flgM</name>
    <name evidence="9" type="ORF">ACFQ4A_08465</name>
</gene>
<dbReference type="EMBL" id="JBHTNH010000017">
    <property type="protein sequence ID" value="MFD1361688.1"/>
    <property type="molecule type" value="Genomic_DNA"/>
</dbReference>
<evidence type="ECO:0000256" key="5">
    <source>
        <dbReference type="ARBA" id="ARBA00023015"/>
    </source>
</evidence>
<keyword evidence="9" id="KW-0966">Cell projection</keyword>
<dbReference type="RefSeq" id="WP_382399498.1">
    <property type="nucleotide sequence ID" value="NZ_JBHTNH010000017.1"/>
</dbReference>
<keyword evidence="3" id="KW-0678">Repressor</keyword>
<reference evidence="10" key="1">
    <citation type="journal article" date="2019" name="Int. J. Syst. Evol. Microbiol.">
        <title>The Global Catalogue of Microorganisms (GCM) 10K type strain sequencing project: providing services to taxonomists for standard genome sequencing and annotation.</title>
        <authorList>
            <consortium name="The Broad Institute Genomics Platform"/>
            <consortium name="The Broad Institute Genome Sequencing Center for Infectious Disease"/>
            <person name="Wu L."/>
            <person name="Ma J."/>
        </authorList>
    </citation>
    <scope>NUCLEOTIDE SEQUENCE [LARGE SCALE GENOMIC DNA]</scope>
    <source>
        <strain evidence="10">CCUG 54822</strain>
    </source>
</reference>
<keyword evidence="9" id="KW-0969">Cilium</keyword>
<keyword evidence="5" id="KW-0805">Transcription regulation</keyword>
<dbReference type="Pfam" id="PF04316">
    <property type="entry name" value="FlgM"/>
    <property type="match status" value="1"/>
</dbReference>
<evidence type="ECO:0000256" key="1">
    <source>
        <dbReference type="ARBA" id="ARBA00005322"/>
    </source>
</evidence>
<feature type="region of interest" description="Disordered" evidence="7">
    <location>
        <begin position="1"/>
        <end position="33"/>
    </location>
</feature>
<dbReference type="SUPFAM" id="SSF101498">
    <property type="entry name" value="Anti-sigma factor FlgM"/>
    <property type="match status" value="1"/>
</dbReference>
<evidence type="ECO:0000313" key="10">
    <source>
        <dbReference type="Proteomes" id="UP001597178"/>
    </source>
</evidence>
<comment type="similarity">
    <text evidence="1">Belongs to the FlgM family.</text>
</comment>
<name>A0ABW3ZU63_9BACI</name>
<proteinExistence type="inferred from homology"/>
<keyword evidence="10" id="KW-1185">Reference proteome</keyword>
<keyword evidence="9" id="KW-0282">Flagellum</keyword>
<keyword evidence="6" id="KW-0804">Transcription</keyword>
<organism evidence="9 10">
    <name type="scientific">Lentibacillus salinarum</name>
    <dbReference type="NCBI Taxonomy" id="446820"/>
    <lineage>
        <taxon>Bacteria</taxon>
        <taxon>Bacillati</taxon>
        <taxon>Bacillota</taxon>
        <taxon>Bacilli</taxon>
        <taxon>Bacillales</taxon>
        <taxon>Bacillaceae</taxon>
        <taxon>Lentibacillus</taxon>
    </lineage>
</organism>
<dbReference type="InterPro" id="IPR035890">
    <property type="entry name" value="Anti-sigma-28_factor_FlgM_sf"/>
</dbReference>
<evidence type="ECO:0000259" key="8">
    <source>
        <dbReference type="Pfam" id="PF04316"/>
    </source>
</evidence>
<evidence type="ECO:0000256" key="6">
    <source>
        <dbReference type="ARBA" id="ARBA00023163"/>
    </source>
</evidence>
<sequence length="88" mass="10312">MKIYGPNQSNFNPYKQQMQKQTDDTKHTPKHDQVEISNQAKEMLKNGKADAKRASYVQHIKDAVDKGDYQINHEKTAQKMIDFWSRES</sequence>
<evidence type="ECO:0000256" key="4">
    <source>
        <dbReference type="ARBA" id="ARBA00022795"/>
    </source>
</evidence>
<feature type="domain" description="Anti-sigma-28 factor FlgM C-terminal" evidence="8">
    <location>
        <begin position="32"/>
        <end position="82"/>
    </location>
</feature>
<accession>A0ABW3ZU63</accession>
<keyword evidence="4" id="KW-1005">Bacterial flagellum biogenesis</keyword>
<dbReference type="InterPro" id="IPR031316">
    <property type="entry name" value="FlgM_C"/>
</dbReference>
<evidence type="ECO:0000256" key="2">
    <source>
        <dbReference type="ARBA" id="ARBA00017823"/>
    </source>
</evidence>
<dbReference type="InterPro" id="IPR007412">
    <property type="entry name" value="FlgM"/>
</dbReference>
<dbReference type="Proteomes" id="UP001597178">
    <property type="component" value="Unassembled WGS sequence"/>
</dbReference>
<evidence type="ECO:0000313" key="9">
    <source>
        <dbReference type="EMBL" id="MFD1361688.1"/>
    </source>
</evidence>